<dbReference type="Pfam" id="PF00455">
    <property type="entry name" value="DeoRC"/>
    <property type="match status" value="1"/>
</dbReference>
<organism evidence="5 6">
    <name type="scientific">Anaerobacterium chartisolvens</name>
    <dbReference type="NCBI Taxonomy" id="1297424"/>
    <lineage>
        <taxon>Bacteria</taxon>
        <taxon>Bacillati</taxon>
        <taxon>Bacillota</taxon>
        <taxon>Clostridia</taxon>
        <taxon>Eubacteriales</taxon>
        <taxon>Oscillospiraceae</taxon>
        <taxon>Anaerobacterium</taxon>
    </lineage>
</organism>
<sequence length="261" mass="29222">MPDLKINDMSVDDRRKKILELLNREGKVKVVDLSRLFGISEVTIRNDLSELENTGVLERVHGGAVSTGKAYYNMSFHDRMKTNEDEKRKIAIEVASLISDGDTVMINSGTTTLFTVQELKGLKNLTIVTNSLSVAEEIGHFSNIHVILLGGNFNPQYQFTYGDDTINQLKRYKADKLILAADGVSVEEGITTYHHLEVEVNRQMIARVNKTIVVVDYTKIGRAGFARIDSLDSIDLLVSNQNSNQNEIALIREKGIEIRLV</sequence>
<dbReference type="PANTHER" id="PTHR30363">
    <property type="entry name" value="HTH-TYPE TRANSCRIPTIONAL REGULATOR SRLR-RELATED"/>
    <property type="match status" value="1"/>
</dbReference>
<reference evidence="5 6" key="1">
    <citation type="submission" date="2018-07" db="EMBL/GenBank/DDBJ databases">
        <title>Genomic Encyclopedia of Type Strains, Phase IV (KMG-IV): sequencing the most valuable type-strain genomes for metagenomic binning, comparative biology and taxonomic classification.</title>
        <authorList>
            <person name="Goeker M."/>
        </authorList>
    </citation>
    <scope>NUCLEOTIDE SEQUENCE [LARGE SCALE GENOMIC DNA]</scope>
    <source>
        <strain evidence="5 6">DSM 27016</strain>
    </source>
</reference>
<feature type="domain" description="HTH deoR-type" evidence="4">
    <location>
        <begin position="11"/>
        <end position="66"/>
    </location>
</feature>
<dbReference type="InterPro" id="IPR037171">
    <property type="entry name" value="NagB/RpiA_transferase-like"/>
</dbReference>
<dbReference type="Gene3D" id="3.40.50.1360">
    <property type="match status" value="1"/>
</dbReference>
<dbReference type="PROSITE" id="PS00894">
    <property type="entry name" value="HTH_DEOR_1"/>
    <property type="match status" value="1"/>
</dbReference>
<dbReference type="InterPro" id="IPR014036">
    <property type="entry name" value="DeoR-like_C"/>
</dbReference>
<evidence type="ECO:0000259" key="4">
    <source>
        <dbReference type="PROSITE" id="PS51000"/>
    </source>
</evidence>
<gene>
    <name evidence="5" type="ORF">DFR58_10248</name>
</gene>
<dbReference type="InterPro" id="IPR036390">
    <property type="entry name" value="WH_DNA-bd_sf"/>
</dbReference>
<dbReference type="InterPro" id="IPR011991">
    <property type="entry name" value="ArsR-like_HTH"/>
</dbReference>
<dbReference type="SMART" id="SM00420">
    <property type="entry name" value="HTH_DEOR"/>
    <property type="match status" value="1"/>
</dbReference>
<protein>
    <submittedName>
        <fullName evidence="5">DeoR family transcriptional regulator</fullName>
    </submittedName>
</protein>
<dbReference type="PRINTS" id="PR00033">
    <property type="entry name" value="HTHASNC"/>
</dbReference>
<dbReference type="PANTHER" id="PTHR30363:SF51">
    <property type="entry name" value="HTH-TYPE TRANSCRIPTIONAL REPRESSOR GLCR"/>
    <property type="match status" value="1"/>
</dbReference>
<dbReference type="InterPro" id="IPR018356">
    <property type="entry name" value="Tscrpt_reg_HTH_DeoR_CS"/>
</dbReference>
<dbReference type="SMART" id="SM01134">
    <property type="entry name" value="DeoRC"/>
    <property type="match status" value="1"/>
</dbReference>
<accession>A0A369BEM4</accession>
<dbReference type="RefSeq" id="WP_170137995.1">
    <property type="nucleotide sequence ID" value="NZ_QPJT01000002.1"/>
</dbReference>
<dbReference type="AlphaFoldDB" id="A0A369BEM4"/>
<dbReference type="InterPro" id="IPR000485">
    <property type="entry name" value="AsnC-type_HTH_dom"/>
</dbReference>
<dbReference type="PRINTS" id="PR00037">
    <property type="entry name" value="HTHLACR"/>
</dbReference>
<evidence type="ECO:0000256" key="1">
    <source>
        <dbReference type="ARBA" id="ARBA00023015"/>
    </source>
</evidence>
<dbReference type="InterPro" id="IPR001034">
    <property type="entry name" value="DeoR_HTH"/>
</dbReference>
<evidence type="ECO:0000313" key="5">
    <source>
        <dbReference type="EMBL" id="RCX19979.1"/>
    </source>
</evidence>
<dbReference type="CDD" id="cd00090">
    <property type="entry name" value="HTH_ARSR"/>
    <property type="match status" value="1"/>
</dbReference>
<dbReference type="Gene3D" id="1.10.10.10">
    <property type="entry name" value="Winged helix-like DNA-binding domain superfamily/Winged helix DNA-binding domain"/>
    <property type="match status" value="1"/>
</dbReference>
<dbReference type="Pfam" id="PF08220">
    <property type="entry name" value="HTH_DeoR"/>
    <property type="match status" value="1"/>
</dbReference>
<keyword evidence="3" id="KW-0804">Transcription</keyword>
<keyword evidence="1" id="KW-0805">Transcription regulation</keyword>
<dbReference type="GO" id="GO:0003700">
    <property type="term" value="F:DNA-binding transcription factor activity"/>
    <property type="evidence" value="ECO:0007669"/>
    <property type="project" value="InterPro"/>
</dbReference>
<evidence type="ECO:0000256" key="3">
    <source>
        <dbReference type="ARBA" id="ARBA00023163"/>
    </source>
</evidence>
<keyword evidence="6" id="KW-1185">Reference proteome</keyword>
<proteinExistence type="predicted"/>
<dbReference type="SUPFAM" id="SSF100950">
    <property type="entry name" value="NagB/RpiA/CoA transferase-like"/>
    <property type="match status" value="1"/>
</dbReference>
<dbReference type="InterPro" id="IPR050313">
    <property type="entry name" value="Carb_Metab_HTH_regulators"/>
</dbReference>
<evidence type="ECO:0000313" key="6">
    <source>
        <dbReference type="Proteomes" id="UP000253034"/>
    </source>
</evidence>
<dbReference type="InterPro" id="IPR036388">
    <property type="entry name" value="WH-like_DNA-bd_sf"/>
</dbReference>
<keyword evidence="2" id="KW-0238">DNA-binding</keyword>
<name>A0A369BEM4_9FIRM</name>
<dbReference type="EMBL" id="QPJT01000002">
    <property type="protein sequence ID" value="RCX19979.1"/>
    <property type="molecule type" value="Genomic_DNA"/>
</dbReference>
<dbReference type="SUPFAM" id="SSF46785">
    <property type="entry name" value="Winged helix' DNA-binding domain"/>
    <property type="match status" value="1"/>
</dbReference>
<evidence type="ECO:0000256" key="2">
    <source>
        <dbReference type="ARBA" id="ARBA00023125"/>
    </source>
</evidence>
<dbReference type="Proteomes" id="UP000253034">
    <property type="component" value="Unassembled WGS sequence"/>
</dbReference>
<dbReference type="PROSITE" id="PS51000">
    <property type="entry name" value="HTH_DEOR_2"/>
    <property type="match status" value="1"/>
</dbReference>
<comment type="caution">
    <text evidence="5">The sequence shown here is derived from an EMBL/GenBank/DDBJ whole genome shotgun (WGS) entry which is preliminary data.</text>
</comment>
<dbReference type="GO" id="GO:0043565">
    <property type="term" value="F:sequence-specific DNA binding"/>
    <property type="evidence" value="ECO:0007669"/>
    <property type="project" value="InterPro"/>
</dbReference>